<dbReference type="Proteomes" id="UP001059041">
    <property type="component" value="Linkage Group LG1"/>
</dbReference>
<protein>
    <submittedName>
        <fullName evidence="2">RAR-related orphan receptor A</fullName>
    </submittedName>
</protein>
<proteinExistence type="predicted"/>
<keyword evidence="3" id="KW-1185">Reference proteome</keyword>
<name>A0A9W7X3F0_TRIRA</name>
<evidence type="ECO:0000313" key="3">
    <source>
        <dbReference type="Proteomes" id="UP001059041"/>
    </source>
</evidence>
<organism evidence="2 3">
    <name type="scientific">Triplophysa rosa</name>
    <name type="common">Cave loach</name>
    <dbReference type="NCBI Taxonomy" id="992332"/>
    <lineage>
        <taxon>Eukaryota</taxon>
        <taxon>Metazoa</taxon>
        <taxon>Chordata</taxon>
        <taxon>Craniata</taxon>
        <taxon>Vertebrata</taxon>
        <taxon>Euteleostomi</taxon>
        <taxon>Actinopterygii</taxon>
        <taxon>Neopterygii</taxon>
        <taxon>Teleostei</taxon>
        <taxon>Ostariophysi</taxon>
        <taxon>Cypriniformes</taxon>
        <taxon>Nemacheilidae</taxon>
        <taxon>Triplophysa</taxon>
    </lineage>
</organism>
<accession>A0A9W7X3F0</accession>
<feature type="region of interest" description="Disordered" evidence="1">
    <location>
        <begin position="1"/>
        <end position="49"/>
    </location>
</feature>
<evidence type="ECO:0000256" key="1">
    <source>
        <dbReference type="SAM" id="MobiDB-lite"/>
    </source>
</evidence>
<feature type="compositionally biased region" description="Basic and acidic residues" evidence="1">
    <location>
        <begin position="25"/>
        <end position="39"/>
    </location>
</feature>
<dbReference type="AlphaFoldDB" id="A0A9W7X3F0"/>
<keyword evidence="2" id="KW-0675">Receptor</keyword>
<evidence type="ECO:0000313" key="2">
    <source>
        <dbReference type="EMBL" id="KAI7813840.1"/>
    </source>
</evidence>
<comment type="caution">
    <text evidence="2">The sequence shown here is derived from an EMBL/GenBank/DDBJ whole genome shotgun (WGS) entry which is preliminary data.</text>
</comment>
<sequence length="87" mass="9236">MESPPEPVTVPDKSASAAGASLEDSPVKLEGKAETDKPAPVRRQSCSSTNKVECYCSVDGRNWLQVHPIKPGRLLSSASNGQSVQRS</sequence>
<feature type="non-terminal residue" evidence="2">
    <location>
        <position position="1"/>
    </location>
</feature>
<gene>
    <name evidence="2" type="ORF">IRJ41_002526</name>
</gene>
<reference evidence="2" key="1">
    <citation type="submission" date="2021-02" db="EMBL/GenBank/DDBJ databases">
        <title>Comparative genomics reveals that relaxation of natural selection precedes convergent phenotypic evolution of cavefish.</title>
        <authorList>
            <person name="Peng Z."/>
        </authorList>
    </citation>
    <scope>NUCLEOTIDE SEQUENCE</scope>
    <source>
        <tissue evidence="2">Muscle</tissue>
    </source>
</reference>
<dbReference type="EMBL" id="JAFHDT010000001">
    <property type="protein sequence ID" value="KAI7813840.1"/>
    <property type="molecule type" value="Genomic_DNA"/>
</dbReference>